<accession>A0AAW1Y350</accession>
<protein>
    <submittedName>
        <fullName evidence="2">Uncharacterized protein</fullName>
    </submittedName>
</protein>
<sequence>MAAGNSLTITAASHHLLTDAAIFLRRPRPHAQSDPVSALSRAAPPIPQSTITAAQSFAQKSPSIVERASLFSTAVDLDPICAVEPSSHRASSAVTDRSPSHLLTAPVAAADDKAQPRPAPPLCAQPVHAVDAPCPPPAPSSSSLLSETVLVAVKPPVDLSHQVHRRSQPSLTATSSQPPPAPSCSFPGLTKFATMAVTCLLKQKKESKKSIEEKKMKAASYCTG</sequence>
<dbReference type="Proteomes" id="UP001457282">
    <property type="component" value="Unassembled WGS sequence"/>
</dbReference>
<evidence type="ECO:0000313" key="2">
    <source>
        <dbReference type="EMBL" id="KAK9943173.1"/>
    </source>
</evidence>
<keyword evidence="3" id="KW-1185">Reference proteome</keyword>
<feature type="region of interest" description="Disordered" evidence="1">
    <location>
        <begin position="160"/>
        <end position="185"/>
    </location>
</feature>
<proteinExistence type="predicted"/>
<name>A0AAW1Y350_RUBAR</name>
<gene>
    <name evidence="2" type="ORF">M0R45_008791</name>
</gene>
<organism evidence="2 3">
    <name type="scientific">Rubus argutus</name>
    <name type="common">Southern blackberry</name>
    <dbReference type="NCBI Taxonomy" id="59490"/>
    <lineage>
        <taxon>Eukaryota</taxon>
        <taxon>Viridiplantae</taxon>
        <taxon>Streptophyta</taxon>
        <taxon>Embryophyta</taxon>
        <taxon>Tracheophyta</taxon>
        <taxon>Spermatophyta</taxon>
        <taxon>Magnoliopsida</taxon>
        <taxon>eudicotyledons</taxon>
        <taxon>Gunneridae</taxon>
        <taxon>Pentapetalae</taxon>
        <taxon>rosids</taxon>
        <taxon>fabids</taxon>
        <taxon>Rosales</taxon>
        <taxon>Rosaceae</taxon>
        <taxon>Rosoideae</taxon>
        <taxon>Rosoideae incertae sedis</taxon>
        <taxon>Rubus</taxon>
    </lineage>
</organism>
<comment type="caution">
    <text evidence="2">The sequence shown here is derived from an EMBL/GenBank/DDBJ whole genome shotgun (WGS) entry which is preliminary data.</text>
</comment>
<dbReference type="AlphaFoldDB" id="A0AAW1Y350"/>
<dbReference type="EMBL" id="JBEDUW010000002">
    <property type="protein sequence ID" value="KAK9943173.1"/>
    <property type="molecule type" value="Genomic_DNA"/>
</dbReference>
<evidence type="ECO:0000256" key="1">
    <source>
        <dbReference type="SAM" id="MobiDB-lite"/>
    </source>
</evidence>
<reference evidence="2 3" key="1">
    <citation type="journal article" date="2023" name="G3 (Bethesda)">
        <title>A chromosome-length genome assembly and annotation of blackberry (Rubus argutus, cv. 'Hillquist').</title>
        <authorList>
            <person name="Bruna T."/>
            <person name="Aryal R."/>
            <person name="Dudchenko O."/>
            <person name="Sargent D.J."/>
            <person name="Mead D."/>
            <person name="Buti M."/>
            <person name="Cavallini A."/>
            <person name="Hytonen T."/>
            <person name="Andres J."/>
            <person name="Pham M."/>
            <person name="Weisz D."/>
            <person name="Mascagni F."/>
            <person name="Usai G."/>
            <person name="Natali L."/>
            <person name="Bassil N."/>
            <person name="Fernandez G.E."/>
            <person name="Lomsadze A."/>
            <person name="Armour M."/>
            <person name="Olukolu B."/>
            <person name="Poorten T."/>
            <person name="Britton C."/>
            <person name="Davik J."/>
            <person name="Ashrafi H."/>
            <person name="Aiden E.L."/>
            <person name="Borodovsky M."/>
            <person name="Worthington M."/>
        </authorList>
    </citation>
    <scope>NUCLEOTIDE SEQUENCE [LARGE SCALE GENOMIC DNA]</scope>
    <source>
        <strain evidence="2">PI 553951</strain>
    </source>
</reference>
<evidence type="ECO:0000313" key="3">
    <source>
        <dbReference type="Proteomes" id="UP001457282"/>
    </source>
</evidence>